<organism evidence="1 2">
    <name type="scientific">Musa troglodytarum</name>
    <name type="common">fe'i banana</name>
    <dbReference type="NCBI Taxonomy" id="320322"/>
    <lineage>
        <taxon>Eukaryota</taxon>
        <taxon>Viridiplantae</taxon>
        <taxon>Streptophyta</taxon>
        <taxon>Embryophyta</taxon>
        <taxon>Tracheophyta</taxon>
        <taxon>Spermatophyta</taxon>
        <taxon>Magnoliopsida</taxon>
        <taxon>Liliopsida</taxon>
        <taxon>Zingiberales</taxon>
        <taxon>Musaceae</taxon>
        <taxon>Musa</taxon>
    </lineage>
</organism>
<dbReference type="EMBL" id="CP097502">
    <property type="protein sequence ID" value="URD72160.1"/>
    <property type="molecule type" value="Genomic_DNA"/>
</dbReference>
<dbReference type="Proteomes" id="UP001055439">
    <property type="component" value="Chromosome 1"/>
</dbReference>
<proteinExistence type="predicted"/>
<protein>
    <submittedName>
        <fullName evidence="1">Uncharacterized protein</fullName>
    </submittedName>
</protein>
<accession>A0A9E7E7Y4</accession>
<gene>
    <name evidence="1" type="ORF">MUK42_36649</name>
</gene>
<keyword evidence="2" id="KW-1185">Reference proteome</keyword>
<evidence type="ECO:0000313" key="2">
    <source>
        <dbReference type="Proteomes" id="UP001055439"/>
    </source>
</evidence>
<reference evidence="1" key="1">
    <citation type="submission" date="2022-05" db="EMBL/GenBank/DDBJ databases">
        <title>The Musa troglodytarum L. genome provides insights into the mechanism of non-climacteric behaviour and enrichment of carotenoids.</title>
        <authorList>
            <person name="Wang J."/>
        </authorList>
    </citation>
    <scope>NUCLEOTIDE SEQUENCE</scope>
    <source>
        <tissue evidence="1">Leaf</tissue>
    </source>
</reference>
<dbReference type="AlphaFoldDB" id="A0A9E7E7Y4"/>
<sequence>MTEGIAEGYGMIKKEEGKFQLLRLFAPSLSLVPLSRSIDRQVEEISEKKGRNRSSVVGFRGPTPLYPRVSGARIDGFRSLDLSPRRRQTVTTQSSTGKTSNWLLIAQQ</sequence>
<name>A0A9E7E7Y4_9LILI</name>
<evidence type="ECO:0000313" key="1">
    <source>
        <dbReference type="EMBL" id="URD72160.1"/>
    </source>
</evidence>